<dbReference type="AlphaFoldDB" id="A0A830E7W6"/>
<dbReference type="OrthoDB" id="44105at2157"/>
<reference evidence="9" key="4">
    <citation type="journal article" date="2023" name="Microbiol. Resour. Announc.">
        <title>Complete Genome Sequence of Vulcanisaeta souniana Strain IC-059, a Hyperthermophilic Archaeon Isolated from Hot Spring Water in Japan.</title>
        <authorList>
            <person name="Kato S."/>
            <person name="Itoh T."/>
            <person name="Wu L."/>
            <person name="Ma J."/>
            <person name="Ohkuma M."/>
        </authorList>
    </citation>
    <scope>NUCLEOTIDE SEQUENCE</scope>
    <source>
        <strain evidence="9">JCM 11219</strain>
    </source>
</reference>
<dbReference type="Proteomes" id="UP001060771">
    <property type="component" value="Chromosome"/>
</dbReference>
<feature type="transmembrane region" description="Helical" evidence="7">
    <location>
        <begin position="204"/>
        <end position="222"/>
    </location>
</feature>
<dbReference type="Proteomes" id="UP000657075">
    <property type="component" value="Unassembled WGS sequence"/>
</dbReference>
<keyword evidence="6 7" id="KW-0472">Membrane</keyword>
<protein>
    <submittedName>
        <fullName evidence="10">Peptide ABC transporter permease</fullName>
    </submittedName>
</protein>
<feature type="transmembrane region" description="Helical" evidence="7">
    <location>
        <begin position="12"/>
        <end position="33"/>
    </location>
</feature>
<sequence>MSIWTYIINRAIRAFILILGIIVLTFLLSHVLAPNPAHVWAGPHAAPSVIQAIVQEYHLNQPLYVQLYYYLISSLTFNFGVSPFFKQPVSELIAVYLPRTLQLIFVALILTGLIGIFSGAFAAEYKDEWGDYTVKVLYLISWCMPPFLAALLLQLFIAYDWGVLPPNLIADPTLSAPKFITGFPTIDALIESNWPYFWSSLRHLVLPAFALALISFGIITRITRSSMLLSLQADYIRAAIMRGVEKRRVVYVHALKNSMIPIVTLLALVFSWMISGSVIIETIFSYQGLGWLLTTALYNYDYPTVIGCSIVIGIAVVLANFVADVLYAIIDPRIKLG</sequence>
<keyword evidence="5 7" id="KW-1133">Transmembrane helix</keyword>
<proteinExistence type="inferred from homology"/>
<dbReference type="PANTHER" id="PTHR43163:SF6">
    <property type="entry name" value="DIPEPTIDE TRANSPORT SYSTEM PERMEASE PROTEIN DPPB-RELATED"/>
    <property type="match status" value="1"/>
</dbReference>
<keyword evidence="4 7" id="KW-0812">Transmembrane</keyword>
<dbReference type="EMBL" id="BMNM01000006">
    <property type="protein sequence ID" value="GGI80197.1"/>
    <property type="molecule type" value="Genomic_DNA"/>
</dbReference>
<dbReference type="GeneID" id="76205677"/>
<dbReference type="GO" id="GO:0055085">
    <property type="term" value="P:transmembrane transport"/>
    <property type="evidence" value="ECO:0007669"/>
    <property type="project" value="InterPro"/>
</dbReference>
<feature type="transmembrane region" description="Helical" evidence="7">
    <location>
        <begin position="103"/>
        <end position="124"/>
    </location>
</feature>
<dbReference type="Pfam" id="PF19300">
    <property type="entry name" value="BPD_transp_1_N"/>
    <property type="match status" value="1"/>
</dbReference>
<evidence type="ECO:0000256" key="7">
    <source>
        <dbReference type="RuleBase" id="RU363032"/>
    </source>
</evidence>
<name>A0A830E7W6_9CREN</name>
<evidence type="ECO:0000256" key="2">
    <source>
        <dbReference type="ARBA" id="ARBA00022448"/>
    </source>
</evidence>
<reference evidence="10" key="2">
    <citation type="submission" date="2020-09" db="EMBL/GenBank/DDBJ databases">
        <authorList>
            <person name="Sun Q."/>
            <person name="Ohkuma M."/>
        </authorList>
    </citation>
    <scope>NUCLEOTIDE SEQUENCE</scope>
    <source>
        <strain evidence="10">JCM 11219</strain>
    </source>
</reference>
<evidence type="ECO:0000256" key="4">
    <source>
        <dbReference type="ARBA" id="ARBA00022692"/>
    </source>
</evidence>
<evidence type="ECO:0000313" key="11">
    <source>
        <dbReference type="Proteomes" id="UP000657075"/>
    </source>
</evidence>
<accession>A0A830E7W6</accession>
<dbReference type="EMBL" id="AP026830">
    <property type="protein sequence ID" value="BDR91030.1"/>
    <property type="molecule type" value="Genomic_DNA"/>
</dbReference>
<keyword evidence="3" id="KW-1003">Cell membrane</keyword>
<dbReference type="Pfam" id="PF00528">
    <property type="entry name" value="BPD_transp_1"/>
    <property type="match status" value="1"/>
</dbReference>
<dbReference type="InterPro" id="IPR045621">
    <property type="entry name" value="BPD_transp_1_N"/>
</dbReference>
<evidence type="ECO:0000256" key="1">
    <source>
        <dbReference type="ARBA" id="ARBA00004651"/>
    </source>
</evidence>
<dbReference type="SUPFAM" id="SSF161098">
    <property type="entry name" value="MetI-like"/>
    <property type="match status" value="1"/>
</dbReference>
<keyword evidence="12" id="KW-1185">Reference proteome</keyword>
<evidence type="ECO:0000313" key="12">
    <source>
        <dbReference type="Proteomes" id="UP001060771"/>
    </source>
</evidence>
<reference evidence="10" key="1">
    <citation type="journal article" date="2014" name="Int. J. Syst. Evol. Microbiol.">
        <title>Complete genome sequence of Corynebacterium casei LMG S-19264T (=DSM 44701T), isolated from a smear-ripened cheese.</title>
        <authorList>
            <consortium name="US DOE Joint Genome Institute (JGI-PGF)"/>
            <person name="Walter F."/>
            <person name="Albersmeier A."/>
            <person name="Kalinowski J."/>
            <person name="Ruckert C."/>
        </authorList>
    </citation>
    <scope>NUCLEOTIDE SEQUENCE</scope>
    <source>
        <strain evidence="10">JCM 11219</strain>
    </source>
</reference>
<feature type="transmembrane region" description="Helical" evidence="7">
    <location>
        <begin position="304"/>
        <end position="330"/>
    </location>
</feature>
<dbReference type="InterPro" id="IPR035906">
    <property type="entry name" value="MetI-like_sf"/>
</dbReference>
<evidence type="ECO:0000256" key="3">
    <source>
        <dbReference type="ARBA" id="ARBA00022475"/>
    </source>
</evidence>
<keyword evidence="2 7" id="KW-0813">Transport</keyword>
<reference evidence="12" key="3">
    <citation type="submission" date="2022-09" db="EMBL/GenBank/DDBJ databases">
        <title>Complete genome sequence of Vulcanisaeta souniana.</title>
        <authorList>
            <person name="Kato S."/>
            <person name="Itoh T."/>
            <person name="Ohkuma M."/>
        </authorList>
    </citation>
    <scope>NUCLEOTIDE SEQUENCE [LARGE SCALE GENOMIC DNA]</scope>
    <source>
        <strain evidence="12">JCM 11219</strain>
    </source>
</reference>
<comment type="subcellular location">
    <subcellularLocation>
        <location evidence="1 7">Cell membrane</location>
        <topology evidence="1 7">Multi-pass membrane protein</topology>
    </subcellularLocation>
</comment>
<evidence type="ECO:0000313" key="9">
    <source>
        <dbReference type="EMBL" id="BDR91030.1"/>
    </source>
</evidence>
<feature type="transmembrane region" description="Helical" evidence="7">
    <location>
        <begin position="262"/>
        <end position="284"/>
    </location>
</feature>
<feature type="transmembrane region" description="Helical" evidence="7">
    <location>
        <begin position="136"/>
        <end position="159"/>
    </location>
</feature>
<gene>
    <name evidence="10" type="ORF">GCM10007112_16380</name>
    <name evidence="9" type="ORF">Vsou_01230</name>
</gene>
<dbReference type="RefSeq" id="WP_188603501.1">
    <property type="nucleotide sequence ID" value="NZ_AP026830.1"/>
</dbReference>
<evidence type="ECO:0000259" key="8">
    <source>
        <dbReference type="PROSITE" id="PS50928"/>
    </source>
</evidence>
<evidence type="ECO:0000313" key="10">
    <source>
        <dbReference type="EMBL" id="GGI80197.1"/>
    </source>
</evidence>
<evidence type="ECO:0000256" key="6">
    <source>
        <dbReference type="ARBA" id="ARBA00023136"/>
    </source>
</evidence>
<dbReference type="PROSITE" id="PS50928">
    <property type="entry name" value="ABC_TM1"/>
    <property type="match status" value="1"/>
</dbReference>
<organism evidence="10 11">
    <name type="scientific">Vulcanisaeta souniana JCM 11219</name>
    <dbReference type="NCBI Taxonomy" id="1293586"/>
    <lineage>
        <taxon>Archaea</taxon>
        <taxon>Thermoproteota</taxon>
        <taxon>Thermoprotei</taxon>
        <taxon>Thermoproteales</taxon>
        <taxon>Thermoproteaceae</taxon>
        <taxon>Vulcanisaeta</taxon>
    </lineage>
</organism>
<dbReference type="GO" id="GO:0005886">
    <property type="term" value="C:plasma membrane"/>
    <property type="evidence" value="ECO:0007669"/>
    <property type="project" value="UniProtKB-SubCell"/>
</dbReference>
<dbReference type="CDD" id="cd06261">
    <property type="entry name" value="TM_PBP2"/>
    <property type="match status" value="1"/>
</dbReference>
<dbReference type="PANTHER" id="PTHR43163">
    <property type="entry name" value="DIPEPTIDE TRANSPORT SYSTEM PERMEASE PROTEIN DPPB-RELATED"/>
    <property type="match status" value="1"/>
</dbReference>
<dbReference type="Gene3D" id="1.10.3720.10">
    <property type="entry name" value="MetI-like"/>
    <property type="match status" value="1"/>
</dbReference>
<evidence type="ECO:0000256" key="5">
    <source>
        <dbReference type="ARBA" id="ARBA00022989"/>
    </source>
</evidence>
<dbReference type="InterPro" id="IPR000515">
    <property type="entry name" value="MetI-like"/>
</dbReference>
<feature type="domain" description="ABC transmembrane type-1" evidence="8">
    <location>
        <begin position="97"/>
        <end position="323"/>
    </location>
</feature>
<comment type="similarity">
    <text evidence="7">Belongs to the binding-protein-dependent transport system permease family.</text>
</comment>